<dbReference type="PANTHER" id="PTHR37422">
    <property type="entry name" value="TEICHURONIC ACID BIOSYNTHESIS PROTEIN TUAE"/>
    <property type="match status" value="1"/>
</dbReference>
<evidence type="ECO:0000256" key="2">
    <source>
        <dbReference type="ARBA" id="ARBA00022692"/>
    </source>
</evidence>
<feature type="transmembrane region" description="Helical" evidence="5">
    <location>
        <begin position="401"/>
        <end position="418"/>
    </location>
</feature>
<evidence type="ECO:0000259" key="6">
    <source>
        <dbReference type="Pfam" id="PF04932"/>
    </source>
</evidence>
<dbReference type="KEGG" id="msr:AU15_15330"/>
<reference evidence="7 8" key="1">
    <citation type="journal article" date="2014" name="Genome Announc.">
        <title>Draft Genome Sequences of Marinobacter similis A3d10T and Marinobacter salarius R9SW1T.</title>
        <authorList>
            <person name="Ivanova E.P."/>
            <person name="Ng H.J."/>
            <person name="Webb H.K."/>
            <person name="Feng G."/>
            <person name="Oshima K."/>
            <person name="Hattori M."/>
            <person name="Ohkuma M."/>
            <person name="Sergeev A.F."/>
            <person name="Mikhailov V.V."/>
            <person name="Crawford R.J."/>
            <person name="Sawabe T."/>
        </authorList>
    </citation>
    <scope>NUCLEOTIDE SEQUENCE [LARGE SCALE GENOMIC DNA]</scope>
    <source>
        <strain evidence="8">A3d10 and R9SW1</strain>
    </source>
</reference>
<evidence type="ECO:0000256" key="4">
    <source>
        <dbReference type="ARBA" id="ARBA00023136"/>
    </source>
</evidence>
<dbReference type="Proteomes" id="UP000035081">
    <property type="component" value="Chromosome"/>
</dbReference>
<dbReference type="HOGENOM" id="CLU_638878_0_0_6"/>
<feature type="transmembrane region" description="Helical" evidence="5">
    <location>
        <begin position="85"/>
        <end position="102"/>
    </location>
</feature>
<dbReference type="InterPro" id="IPR051533">
    <property type="entry name" value="WaaL-like"/>
</dbReference>
<feature type="transmembrane region" description="Helical" evidence="5">
    <location>
        <begin position="187"/>
        <end position="205"/>
    </location>
</feature>
<evidence type="ECO:0000313" key="8">
    <source>
        <dbReference type="Proteomes" id="UP000035081"/>
    </source>
</evidence>
<evidence type="ECO:0000256" key="5">
    <source>
        <dbReference type="SAM" id="Phobius"/>
    </source>
</evidence>
<feature type="transmembrane region" description="Helical" evidence="5">
    <location>
        <begin position="122"/>
        <end position="147"/>
    </location>
</feature>
<evidence type="ECO:0000313" key="7">
    <source>
        <dbReference type="EMBL" id="AHI32139.1"/>
    </source>
</evidence>
<keyword evidence="3 5" id="KW-1133">Transmembrane helix</keyword>
<feature type="transmembrane region" description="Helical" evidence="5">
    <location>
        <begin position="211"/>
        <end position="244"/>
    </location>
</feature>
<feature type="transmembrane region" description="Helical" evidence="5">
    <location>
        <begin position="253"/>
        <end position="270"/>
    </location>
</feature>
<evidence type="ECO:0000256" key="3">
    <source>
        <dbReference type="ARBA" id="ARBA00022989"/>
    </source>
</evidence>
<accession>W5YTC3</accession>
<gene>
    <name evidence="7" type="ORF">AU15_15330</name>
</gene>
<dbReference type="EMBL" id="CP007152">
    <property type="protein sequence ID" value="AHI32139.1"/>
    <property type="molecule type" value="Genomic_DNA"/>
</dbReference>
<dbReference type="AlphaFoldDB" id="W5YTC3"/>
<feature type="transmembrane region" description="Helical" evidence="5">
    <location>
        <begin position="32"/>
        <end position="54"/>
    </location>
</feature>
<feature type="transmembrane region" description="Helical" evidence="5">
    <location>
        <begin position="376"/>
        <end position="395"/>
    </location>
</feature>
<dbReference type="RefSeq" id="WP_052479521.1">
    <property type="nucleotide sequence ID" value="NZ_JAEMOQ010000102.1"/>
</dbReference>
<proteinExistence type="predicted"/>
<keyword evidence="4 5" id="KW-0472">Membrane</keyword>
<comment type="subcellular location">
    <subcellularLocation>
        <location evidence="1">Membrane</location>
        <topology evidence="1">Multi-pass membrane protein</topology>
    </subcellularLocation>
</comment>
<dbReference type="GO" id="GO:0016020">
    <property type="term" value="C:membrane"/>
    <property type="evidence" value="ECO:0007669"/>
    <property type="project" value="UniProtKB-SubCell"/>
</dbReference>
<name>W5YTC3_9GAMM</name>
<dbReference type="Pfam" id="PF04932">
    <property type="entry name" value="Wzy_C"/>
    <property type="match status" value="1"/>
</dbReference>
<protein>
    <submittedName>
        <fullName evidence="7">Polymerase</fullName>
    </submittedName>
</protein>
<dbReference type="PANTHER" id="PTHR37422:SF21">
    <property type="entry name" value="EXOQ-LIKE PROTEIN"/>
    <property type="match status" value="1"/>
</dbReference>
<feature type="transmembrane region" description="Helical" evidence="5">
    <location>
        <begin position="335"/>
        <end position="355"/>
    </location>
</feature>
<organism evidence="7 8">
    <name type="scientific">Marinobacter salarius</name>
    <dbReference type="NCBI Taxonomy" id="1420917"/>
    <lineage>
        <taxon>Bacteria</taxon>
        <taxon>Pseudomonadati</taxon>
        <taxon>Pseudomonadota</taxon>
        <taxon>Gammaproteobacteria</taxon>
        <taxon>Pseudomonadales</taxon>
        <taxon>Marinobacteraceae</taxon>
        <taxon>Marinobacter</taxon>
    </lineage>
</organism>
<dbReference type="InterPro" id="IPR007016">
    <property type="entry name" value="O-antigen_ligase-rel_domated"/>
</dbReference>
<feature type="domain" description="O-antigen ligase-related" evidence="6">
    <location>
        <begin position="216"/>
        <end position="352"/>
    </location>
</feature>
<evidence type="ECO:0000256" key="1">
    <source>
        <dbReference type="ARBA" id="ARBA00004141"/>
    </source>
</evidence>
<sequence length="439" mass="50408">MKEQVRSKSMLGHSFNKNNSLLATPKSNEKKLFVYLTCLFIITWYLQLGLRVGILGAVRFEFLLGAFLSLSAIVKLLNDRNSTPIQGPIILFFAVLAFYTLFSYDRSQSWETFFNRVVKFSMLAAFLAAFIRTEWALKMVIAAFLLAMLKMGQEGFMGWITGGMVWENQGIPRLHGVTGLYRHPNSYSGMAVGCLPFIYYLYPISNWWQKLLLIALLVCALIIIVFTGSRTGYVATILLGIYFWRERLKVNKLKYLVLGITISITAYILLPEAYTNRLHSIITLEEAEGSSSETRIQILKDSVNVFLSKPWGVGVSAFPSVRIEMFGRYQDTHNLYLELLTNMSVFGVISFFIFIRTIIRENKNIISRTDKIFVKAIAQAVIAFIYARLFLGLFGMDTYEIYWWFSAGLTMAMYRITYSTHQERFPSKTSRFRRATQIL</sequence>
<keyword evidence="2 5" id="KW-0812">Transmembrane</keyword>